<dbReference type="GO" id="GO:0046872">
    <property type="term" value="F:metal ion binding"/>
    <property type="evidence" value="ECO:0007669"/>
    <property type="project" value="UniProtKB-KW"/>
</dbReference>
<keyword evidence="5" id="KW-0408">Iron</keyword>
<reference evidence="8 9" key="1">
    <citation type="journal article" date="2016" name="Nat. Commun.">
        <title>Thousands of microbial genomes shed light on interconnected biogeochemical processes in an aquifer system.</title>
        <authorList>
            <person name="Anantharaman K."/>
            <person name="Brown C.T."/>
            <person name="Hug L.A."/>
            <person name="Sharon I."/>
            <person name="Castelle C.J."/>
            <person name="Probst A.J."/>
            <person name="Thomas B.C."/>
            <person name="Singh A."/>
            <person name="Wilkins M.J."/>
            <person name="Karaoz U."/>
            <person name="Brodie E.L."/>
            <person name="Williams K.H."/>
            <person name="Hubbard S.S."/>
            <person name="Banfield J.F."/>
        </authorList>
    </citation>
    <scope>NUCLEOTIDE SEQUENCE [LARGE SCALE GENOMIC DNA]</scope>
</reference>
<evidence type="ECO:0000256" key="6">
    <source>
        <dbReference type="ARBA" id="ARBA00023014"/>
    </source>
</evidence>
<keyword evidence="2" id="KW-0004">4Fe-4S</keyword>
<sequence length="97" mass="10831">MPNKHYVPLKNIDDIPTMAKTLGTMLVNETGSWRNVRPIISNENCIQCGICWKYCPDMAITEDAEGFPVVNLTYCKGCGVCAAECPKDCIEMVEEVR</sequence>
<name>A0A1F5EWC0_9BACT</name>
<keyword evidence="6" id="KW-0411">Iron-sulfur</keyword>
<dbReference type="SUPFAM" id="SSF54862">
    <property type="entry name" value="4Fe-4S ferredoxins"/>
    <property type="match status" value="1"/>
</dbReference>
<dbReference type="AlphaFoldDB" id="A0A1F5EWC0"/>
<evidence type="ECO:0000256" key="3">
    <source>
        <dbReference type="ARBA" id="ARBA00022723"/>
    </source>
</evidence>
<dbReference type="EMBL" id="MFAF01000146">
    <property type="protein sequence ID" value="OGD71576.1"/>
    <property type="molecule type" value="Genomic_DNA"/>
</dbReference>
<comment type="cofactor">
    <cofactor evidence="1">
        <name>[4Fe-4S] cluster</name>
        <dbReference type="ChEBI" id="CHEBI:49883"/>
    </cofactor>
</comment>
<dbReference type="Pfam" id="PF14697">
    <property type="entry name" value="Fer4_21"/>
    <property type="match status" value="1"/>
</dbReference>
<dbReference type="STRING" id="1817816.A2Y64_00790"/>
<dbReference type="Gene3D" id="3.30.70.20">
    <property type="match status" value="1"/>
</dbReference>
<evidence type="ECO:0000256" key="1">
    <source>
        <dbReference type="ARBA" id="ARBA00001966"/>
    </source>
</evidence>
<dbReference type="InterPro" id="IPR017896">
    <property type="entry name" value="4Fe4S_Fe-S-bd"/>
</dbReference>
<dbReference type="PROSITE" id="PS51379">
    <property type="entry name" value="4FE4S_FER_2"/>
    <property type="match status" value="2"/>
</dbReference>
<evidence type="ECO:0000313" key="8">
    <source>
        <dbReference type="EMBL" id="OGD71576.1"/>
    </source>
</evidence>
<dbReference type="GO" id="GO:0016625">
    <property type="term" value="F:oxidoreductase activity, acting on the aldehyde or oxo group of donors, iron-sulfur protein as acceptor"/>
    <property type="evidence" value="ECO:0007669"/>
    <property type="project" value="InterPro"/>
</dbReference>
<evidence type="ECO:0000256" key="2">
    <source>
        <dbReference type="ARBA" id="ARBA00022485"/>
    </source>
</evidence>
<comment type="caution">
    <text evidence="8">The sequence shown here is derived from an EMBL/GenBank/DDBJ whole genome shotgun (WGS) entry which is preliminary data.</text>
</comment>
<dbReference type="PANTHER" id="PTHR43724:SF1">
    <property type="entry name" value="PYRUVATE SYNTHASE SUBUNIT PORD"/>
    <property type="match status" value="1"/>
</dbReference>
<evidence type="ECO:0000256" key="4">
    <source>
        <dbReference type="ARBA" id="ARBA00022737"/>
    </source>
</evidence>
<accession>A0A1F5EWC0</accession>
<dbReference type="PANTHER" id="PTHR43724">
    <property type="entry name" value="PYRUVATE SYNTHASE SUBUNIT PORD"/>
    <property type="match status" value="1"/>
</dbReference>
<organism evidence="8 9">
    <name type="scientific">Candidatus Coatesbacteria bacterium RBG_13_66_14</name>
    <dbReference type="NCBI Taxonomy" id="1817816"/>
    <lineage>
        <taxon>Bacteria</taxon>
        <taxon>Candidatus Coatesiibacteriota</taxon>
    </lineage>
</organism>
<keyword evidence="3" id="KW-0479">Metal-binding</keyword>
<dbReference type="InterPro" id="IPR017900">
    <property type="entry name" value="4Fe4S_Fe_S_CS"/>
</dbReference>
<proteinExistence type="predicted"/>
<dbReference type="PROSITE" id="PS00198">
    <property type="entry name" value="4FE4S_FER_1"/>
    <property type="match status" value="1"/>
</dbReference>
<dbReference type="InterPro" id="IPR011898">
    <property type="entry name" value="PorD_KorD"/>
</dbReference>
<evidence type="ECO:0000256" key="5">
    <source>
        <dbReference type="ARBA" id="ARBA00023004"/>
    </source>
</evidence>
<dbReference type="GO" id="GO:0051539">
    <property type="term" value="F:4 iron, 4 sulfur cluster binding"/>
    <property type="evidence" value="ECO:0007669"/>
    <property type="project" value="UniProtKB-KW"/>
</dbReference>
<dbReference type="Proteomes" id="UP000177187">
    <property type="component" value="Unassembled WGS sequence"/>
</dbReference>
<protein>
    <recommendedName>
        <fullName evidence="7">4Fe-4S ferredoxin-type domain-containing protein</fullName>
    </recommendedName>
</protein>
<evidence type="ECO:0000259" key="7">
    <source>
        <dbReference type="PROSITE" id="PS51379"/>
    </source>
</evidence>
<feature type="domain" description="4Fe-4S ferredoxin-type" evidence="7">
    <location>
        <begin position="66"/>
        <end position="95"/>
    </location>
</feature>
<keyword evidence="4" id="KW-0677">Repeat</keyword>
<gene>
    <name evidence="8" type="ORF">A2Y64_00790</name>
</gene>
<feature type="domain" description="4Fe-4S ferredoxin-type" evidence="7">
    <location>
        <begin position="36"/>
        <end position="65"/>
    </location>
</feature>
<evidence type="ECO:0000313" key="9">
    <source>
        <dbReference type="Proteomes" id="UP000177187"/>
    </source>
</evidence>
<dbReference type="NCBIfam" id="TIGR02179">
    <property type="entry name" value="PorD_KorD"/>
    <property type="match status" value="1"/>
</dbReference>